<dbReference type="InterPro" id="IPR043502">
    <property type="entry name" value="DNA/RNA_pol_sf"/>
</dbReference>
<organism evidence="4">
    <name type="scientific">Melanaphis sacchari</name>
    <dbReference type="NCBI Taxonomy" id="742174"/>
    <lineage>
        <taxon>Eukaryota</taxon>
        <taxon>Metazoa</taxon>
        <taxon>Ecdysozoa</taxon>
        <taxon>Arthropoda</taxon>
        <taxon>Hexapoda</taxon>
        <taxon>Insecta</taxon>
        <taxon>Pterygota</taxon>
        <taxon>Neoptera</taxon>
        <taxon>Paraneoptera</taxon>
        <taxon>Hemiptera</taxon>
        <taxon>Sternorrhyncha</taxon>
        <taxon>Aphidomorpha</taxon>
        <taxon>Aphidoidea</taxon>
        <taxon>Aphididae</taxon>
        <taxon>Aphidini</taxon>
        <taxon>Melanaphis</taxon>
    </lineage>
</organism>
<dbReference type="GO" id="GO:0003824">
    <property type="term" value="F:catalytic activity"/>
    <property type="evidence" value="ECO:0007669"/>
    <property type="project" value="InterPro"/>
</dbReference>
<evidence type="ECO:0000256" key="1">
    <source>
        <dbReference type="SAM" id="Coils"/>
    </source>
</evidence>
<proteinExistence type="predicted"/>
<dbReference type="CDD" id="cd01650">
    <property type="entry name" value="RT_nLTR_like"/>
    <property type="match status" value="1"/>
</dbReference>
<gene>
    <name evidence="4" type="primary">Y2R2_4</name>
</gene>
<dbReference type="Pfam" id="PF14529">
    <property type="entry name" value="Exo_endo_phos_2"/>
    <property type="match status" value="1"/>
</dbReference>
<evidence type="ECO:0000313" key="4">
    <source>
        <dbReference type="EMBL" id="MBW15708.1"/>
    </source>
</evidence>
<evidence type="ECO:0000259" key="3">
    <source>
        <dbReference type="PROSITE" id="PS50878"/>
    </source>
</evidence>
<dbReference type="PANTHER" id="PTHR19446">
    <property type="entry name" value="REVERSE TRANSCRIPTASES"/>
    <property type="match status" value="1"/>
</dbReference>
<accession>A0A2H8TR36</accession>
<dbReference type="PROSITE" id="PS50878">
    <property type="entry name" value="RT_POL"/>
    <property type="match status" value="1"/>
</dbReference>
<feature type="coiled-coil region" evidence="1">
    <location>
        <begin position="289"/>
        <end position="336"/>
    </location>
</feature>
<feature type="transmembrane region" description="Helical" evidence="2">
    <location>
        <begin position="808"/>
        <end position="832"/>
    </location>
</feature>
<feature type="domain" description="Reverse transcriptase" evidence="3">
    <location>
        <begin position="449"/>
        <end position="725"/>
    </location>
</feature>
<dbReference type="InterPro" id="IPR005135">
    <property type="entry name" value="Endo/exonuclease/phosphatase"/>
</dbReference>
<dbReference type="SUPFAM" id="SSF56219">
    <property type="entry name" value="DNase I-like"/>
    <property type="match status" value="1"/>
</dbReference>
<keyword evidence="2" id="KW-1133">Transmembrane helix</keyword>
<dbReference type="Pfam" id="PF00078">
    <property type="entry name" value="RVT_1"/>
    <property type="match status" value="1"/>
</dbReference>
<dbReference type="Gene3D" id="3.60.10.10">
    <property type="entry name" value="Endonuclease/exonuclease/phosphatase"/>
    <property type="match status" value="1"/>
</dbReference>
<reference evidence="4" key="1">
    <citation type="submission" date="2017-10" db="EMBL/GenBank/DDBJ databases">
        <title>Transcriptome Assembly of Sugarcane Aphid Adults.</title>
        <authorList>
            <person name="Scully E.D."/>
            <person name="Palmer N.A."/>
            <person name="Geib S.M."/>
            <person name="Sarath G."/>
            <person name="Sattler S.E."/>
        </authorList>
    </citation>
    <scope>NUCLEOTIDE SEQUENCE</scope>
    <source>
        <tissue evidence="4">Whole body</tissue>
    </source>
</reference>
<keyword evidence="2" id="KW-0812">Transmembrane</keyword>
<dbReference type="GO" id="GO:0071897">
    <property type="term" value="P:DNA biosynthetic process"/>
    <property type="evidence" value="ECO:0007669"/>
    <property type="project" value="UniProtKB-ARBA"/>
</dbReference>
<name>A0A2H8TR36_9HEMI</name>
<dbReference type="SUPFAM" id="SSF56672">
    <property type="entry name" value="DNA/RNA polymerases"/>
    <property type="match status" value="1"/>
</dbReference>
<keyword evidence="1" id="KW-0175">Coiled coil</keyword>
<dbReference type="EMBL" id="GFXV01003903">
    <property type="protein sequence ID" value="MBW15708.1"/>
    <property type="molecule type" value="Transcribed_RNA"/>
</dbReference>
<dbReference type="CDD" id="cd09077">
    <property type="entry name" value="R1-I-EN"/>
    <property type="match status" value="1"/>
</dbReference>
<dbReference type="AlphaFoldDB" id="A0A2H8TR36"/>
<keyword evidence="2" id="KW-0472">Membrane</keyword>
<sequence>MIRCLQINVGVCRVAQDLALATAANMGIDVIFMSEPYRCGIEADGWFSDTGGKAAIFLSNPRLQVRAVGPKDSAGFRWVKVEDFTVYTCYWSPNTVFTLFVDFLDRLEGSIRQQTGTVIVAGDFNAKSPAWGDHNEEPKGRALVDMIASLGFIACNTGEKPTFSRAYAGGISRSHIDITFVNDSSSHQVQDWKVLDLYSASLHRYIAFNTAGTPGPERRPPEERWSWRSYDDSKLRDFMNSTSIDITCEEAITATETLDLYLKQACDSCMPKGRYTGGKKPAYWWSQEIDKLREECNRMRRRVKRGRLQPDQDLRREEFRRARKELKVAIRASKRNSWNDLLKQVEADPWGLPYKLVTKKLVGRRPIPGLSAPGRVELIVDALFPREAATAWPPRTETHDFPAVTNMEIMELSNRIPRGKASGPDGVPDLIIRNVARYKPEILRDIFNKCLKESVFPRAWKIAKLVLLRKGDKPLEDPSSYRPICLLNTVGKFFERLIKTRIEKRLEEAGDLDDRQYGFRKGRSTVDAIRRVFDVVEAAGSGQLYNRKLCAVVALDVANAFNSARWPRIVKAMKDKGMPPYLVGIIESYLSDRTVVHEENSTPTTCGVPQGSVLGPLLWNMMYDDLLQVDTGGNERGMSSTELVVFADDVAIVATGHTTWILETVTNRALDKVAEWMIGAGLSLSVRKTEAVILTTKRGYSQPNFSILGSRIEVKESIRYLGVVLHRVLGFRAHVESAAASAQVTATALSRLMPNIGGPRQKKRSLLATVVSSKLLYAAPIWGAAMAFNRNVATLEKPQRAIAIRTVMAYRTVSTAAVLVIAGMIPAHLLAWERCERYKRRHEPDTGMVTSEIRSETLRKWQAEWANESNGGWTRRLIKDINLWLGRKHGFVDFHITQLLSNHGCFGEYLHRIGKLDTAACVDCQAPVDDAEHVFFVCGRWWKQRRELEVDLEEDLSPDNIVRIMVEKRSNWDAVSRFFNLVQSTREHEERERQRLRAQLA</sequence>
<protein>
    <recommendedName>
        <fullName evidence="3">Reverse transcriptase domain-containing protein</fullName>
    </recommendedName>
</protein>
<dbReference type="InterPro" id="IPR036691">
    <property type="entry name" value="Endo/exonu/phosph_ase_sf"/>
</dbReference>
<dbReference type="InterPro" id="IPR000477">
    <property type="entry name" value="RT_dom"/>
</dbReference>
<evidence type="ECO:0000256" key="2">
    <source>
        <dbReference type="SAM" id="Phobius"/>
    </source>
</evidence>
<dbReference type="OrthoDB" id="6630564at2759"/>